<gene>
    <name evidence="2" type="ORF">GEV33_005622</name>
</gene>
<dbReference type="InterPro" id="IPR004119">
    <property type="entry name" value="EcKL"/>
</dbReference>
<dbReference type="InterPro" id="IPR015897">
    <property type="entry name" value="CHK_kinase-like"/>
</dbReference>
<reference evidence="2" key="2">
    <citation type="submission" date="2021-08" db="EMBL/GenBank/DDBJ databases">
        <authorList>
            <person name="Eriksson T."/>
        </authorList>
    </citation>
    <scope>NUCLEOTIDE SEQUENCE</scope>
    <source>
        <strain evidence="2">Stoneville</strain>
        <tissue evidence="2">Whole head</tissue>
    </source>
</reference>
<dbReference type="PANTHER" id="PTHR11012:SF30">
    <property type="entry name" value="PROTEIN KINASE-LIKE DOMAIN-CONTAINING"/>
    <property type="match status" value="1"/>
</dbReference>
<evidence type="ECO:0000313" key="3">
    <source>
        <dbReference type="Proteomes" id="UP000719412"/>
    </source>
</evidence>
<dbReference type="PANTHER" id="PTHR11012">
    <property type="entry name" value="PROTEIN KINASE-LIKE DOMAIN-CONTAINING"/>
    <property type="match status" value="1"/>
</dbReference>
<dbReference type="SUPFAM" id="SSF56112">
    <property type="entry name" value="Protein kinase-like (PK-like)"/>
    <property type="match status" value="1"/>
</dbReference>
<name>A0A8J6HM40_TENMO</name>
<dbReference type="EMBL" id="JABDTM020020172">
    <property type="protein sequence ID" value="KAH0817169.1"/>
    <property type="molecule type" value="Genomic_DNA"/>
</dbReference>
<feature type="domain" description="CHK kinase-like" evidence="1">
    <location>
        <begin position="127"/>
        <end position="323"/>
    </location>
</feature>
<dbReference type="InterPro" id="IPR011009">
    <property type="entry name" value="Kinase-like_dom_sf"/>
</dbReference>
<proteinExistence type="predicted"/>
<keyword evidence="3" id="KW-1185">Reference proteome</keyword>
<protein>
    <recommendedName>
        <fullName evidence="1">CHK kinase-like domain-containing protein</fullName>
    </recommendedName>
</protein>
<dbReference type="Gene3D" id="3.90.1200.10">
    <property type="match status" value="1"/>
</dbReference>
<sequence length="503" mass="58478">MSSGSDIQNELTKVVNQAAKKLDLKKYSLNLDLNVLKGDGFLGEFYKASITDDETKKKYDLAIKKAPTEKIRREENCIDAVYKNEIFFYSKICPVFKKFEEDHQVLKPFNSIPEYIISDGQLGKEIIVLKDITKEGFQLRAKDLLLDDDHTRLIFKTYGHFHAISFCLKQQKPEEFSRLTKPLFNIWKEFCEKSSFVNILKSHAQTAYEVLDPSKHSDIMEKLKKYVEKPKEVFYEILDYDGKYFGILHGDCWSNNMMFKYQNTLNQSKLEDMSLLDFQLVIAGTPVYDLSYFFYTGGSKELFDKLEDYLNIYYESFSISSKNLGNDPNELFPREELTRDWKRYSKFGMMLSLLVTKLKLLSKEDVIDLIDADDKKSKTDNGAQFFNLKYNKTLYKKRIEDISDSFSRKRYFVNYLMANKSPWCKEAIDFINVIGEPLIAESGHSKSKKFLFERISFAIQRGNAASIRGTFLDSALLSEIDIFAFDEVNDILTFDEVSATATR</sequence>
<dbReference type="AlphaFoldDB" id="A0A8J6HM40"/>
<organism evidence="2 3">
    <name type="scientific">Tenebrio molitor</name>
    <name type="common">Yellow mealworm beetle</name>
    <dbReference type="NCBI Taxonomy" id="7067"/>
    <lineage>
        <taxon>Eukaryota</taxon>
        <taxon>Metazoa</taxon>
        <taxon>Ecdysozoa</taxon>
        <taxon>Arthropoda</taxon>
        <taxon>Hexapoda</taxon>
        <taxon>Insecta</taxon>
        <taxon>Pterygota</taxon>
        <taxon>Neoptera</taxon>
        <taxon>Endopterygota</taxon>
        <taxon>Coleoptera</taxon>
        <taxon>Polyphaga</taxon>
        <taxon>Cucujiformia</taxon>
        <taxon>Tenebrionidae</taxon>
        <taxon>Tenebrio</taxon>
    </lineage>
</organism>
<dbReference type="Pfam" id="PF02958">
    <property type="entry name" value="EcKL"/>
    <property type="match status" value="1"/>
</dbReference>
<reference evidence="2" key="1">
    <citation type="journal article" date="2020" name="J Insects Food Feed">
        <title>The yellow mealworm (Tenebrio molitor) genome: a resource for the emerging insects as food and feed industry.</title>
        <authorList>
            <person name="Eriksson T."/>
            <person name="Andere A."/>
            <person name="Kelstrup H."/>
            <person name="Emery V."/>
            <person name="Picard C."/>
        </authorList>
    </citation>
    <scope>NUCLEOTIDE SEQUENCE</scope>
    <source>
        <strain evidence="2">Stoneville</strain>
        <tissue evidence="2">Whole head</tissue>
    </source>
</reference>
<accession>A0A8J6HM40</accession>
<dbReference type="SMART" id="SM00587">
    <property type="entry name" value="CHK"/>
    <property type="match status" value="1"/>
</dbReference>
<comment type="caution">
    <text evidence="2">The sequence shown here is derived from an EMBL/GenBank/DDBJ whole genome shotgun (WGS) entry which is preliminary data.</text>
</comment>
<evidence type="ECO:0000313" key="2">
    <source>
        <dbReference type="EMBL" id="KAH0817169.1"/>
    </source>
</evidence>
<evidence type="ECO:0000259" key="1">
    <source>
        <dbReference type="SMART" id="SM00587"/>
    </source>
</evidence>
<dbReference type="Proteomes" id="UP000719412">
    <property type="component" value="Unassembled WGS sequence"/>
</dbReference>